<name>A0A1I2Z6T9_9BACT</name>
<dbReference type="PANTHER" id="PTHR11461">
    <property type="entry name" value="SERINE PROTEASE INHIBITOR, SERPIN"/>
    <property type="match status" value="1"/>
</dbReference>
<evidence type="ECO:0000259" key="2">
    <source>
        <dbReference type="SMART" id="SM00093"/>
    </source>
</evidence>
<dbReference type="InterPro" id="IPR042185">
    <property type="entry name" value="Serpin_sf_2"/>
</dbReference>
<proteinExistence type="inferred from homology"/>
<dbReference type="GO" id="GO:0005615">
    <property type="term" value="C:extracellular space"/>
    <property type="evidence" value="ECO:0007669"/>
    <property type="project" value="InterPro"/>
</dbReference>
<dbReference type="PANTHER" id="PTHR11461:SF211">
    <property type="entry name" value="GH10112P-RELATED"/>
    <property type="match status" value="1"/>
</dbReference>
<dbReference type="InterPro" id="IPR042178">
    <property type="entry name" value="Serpin_sf_1"/>
</dbReference>
<dbReference type="EMBL" id="FOOT01000012">
    <property type="protein sequence ID" value="SFH33628.1"/>
    <property type="molecule type" value="Genomic_DNA"/>
</dbReference>
<dbReference type="GO" id="GO:0004867">
    <property type="term" value="F:serine-type endopeptidase inhibitor activity"/>
    <property type="evidence" value="ECO:0007669"/>
    <property type="project" value="InterPro"/>
</dbReference>
<keyword evidence="4" id="KW-1185">Reference proteome</keyword>
<dbReference type="FunFam" id="3.30.497.10:FF:000001">
    <property type="entry name" value="Serine protease inhibitor"/>
    <property type="match status" value="1"/>
</dbReference>
<comment type="similarity">
    <text evidence="1">Belongs to the serpin family.</text>
</comment>
<dbReference type="Gene3D" id="3.30.497.10">
    <property type="entry name" value="Antithrombin, subunit I, domain 2"/>
    <property type="match status" value="1"/>
</dbReference>
<protein>
    <submittedName>
        <fullName evidence="3">Serpin B</fullName>
    </submittedName>
</protein>
<dbReference type="SMART" id="SM00093">
    <property type="entry name" value="SERPIN"/>
    <property type="match status" value="1"/>
</dbReference>
<evidence type="ECO:0000313" key="3">
    <source>
        <dbReference type="EMBL" id="SFH33628.1"/>
    </source>
</evidence>
<evidence type="ECO:0000256" key="1">
    <source>
        <dbReference type="RuleBase" id="RU000411"/>
    </source>
</evidence>
<dbReference type="InterPro" id="IPR036186">
    <property type="entry name" value="Serpin_sf"/>
</dbReference>
<evidence type="ECO:0000313" key="4">
    <source>
        <dbReference type="Proteomes" id="UP000198724"/>
    </source>
</evidence>
<dbReference type="Pfam" id="PF00079">
    <property type="entry name" value="Serpin"/>
    <property type="match status" value="1"/>
</dbReference>
<organism evidence="3 4">
    <name type="scientific">Pontibacter chinhatensis</name>
    <dbReference type="NCBI Taxonomy" id="1436961"/>
    <lineage>
        <taxon>Bacteria</taxon>
        <taxon>Pseudomonadati</taxon>
        <taxon>Bacteroidota</taxon>
        <taxon>Cytophagia</taxon>
        <taxon>Cytophagales</taxon>
        <taxon>Hymenobacteraceae</taxon>
        <taxon>Pontibacter</taxon>
    </lineage>
</organism>
<feature type="domain" description="Serpin" evidence="2">
    <location>
        <begin position="75"/>
        <end position="429"/>
    </location>
</feature>
<gene>
    <name evidence="3" type="ORF">SAMN05421739_11214</name>
</gene>
<dbReference type="Proteomes" id="UP000198724">
    <property type="component" value="Unassembled WGS sequence"/>
</dbReference>
<dbReference type="SUPFAM" id="SSF56574">
    <property type="entry name" value="Serpins"/>
    <property type="match status" value="1"/>
</dbReference>
<dbReference type="CDD" id="cd19588">
    <property type="entry name" value="serpin_miropin-like"/>
    <property type="match status" value="1"/>
</dbReference>
<dbReference type="AlphaFoldDB" id="A0A1I2Z6T9"/>
<dbReference type="STRING" id="1436961.SAMN05421739_11214"/>
<dbReference type="InterPro" id="IPR023795">
    <property type="entry name" value="Serpin_CS"/>
</dbReference>
<accession>A0A1I2Z6T9</accession>
<sequence length="430" mass="48234">MQPFAGHKGHWEKDLYVAHNATVMNKNMLLLSIATAAATLFSGCQQDEVADNTPNVRALTVQEQKTVESSNDFAFRAFAQLSEEEQDNVFISPLSISMALTMTYNGANGATKEAMRETLGFQLNSDEDINKSYKELDALLKGVDKKVVFTSANSLWHRNDFKLQAPFAETNKTYFNATVKGLDFASPTAKDQINSWVKSNTNGKIEKIVEEVTPRHVLFLVNAIYFKGTWTYPFDKKLTKPGPFRKEDGNTITHDFMTMKNGKYLYFQDQTKEVIDLPYGNQQYSMTIVMPKADRTVQQVVEELSDANLNSWLSAADTSKLELHMPKFKLEYGKKLNQMLEQQGMGIAFSPQADFSRMLEGQAGLAISEVMHKTFVEVNEEGTEAAAATSVGMVLTSIPSSIRIDRPFVFLIREKSSNAILFIGKLMQPE</sequence>
<dbReference type="InterPro" id="IPR000215">
    <property type="entry name" value="Serpin_fam"/>
</dbReference>
<dbReference type="InterPro" id="IPR023796">
    <property type="entry name" value="Serpin_dom"/>
</dbReference>
<reference evidence="4" key="1">
    <citation type="submission" date="2016-10" db="EMBL/GenBank/DDBJ databases">
        <authorList>
            <person name="Varghese N."/>
            <person name="Submissions S."/>
        </authorList>
    </citation>
    <scope>NUCLEOTIDE SEQUENCE [LARGE SCALE GENOMIC DNA]</scope>
    <source>
        <strain evidence="4">LP51</strain>
    </source>
</reference>
<dbReference type="Gene3D" id="2.30.39.10">
    <property type="entry name" value="Alpha-1-antitrypsin, domain 1"/>
    <property type="match status" value="1"/>
</dbReference>
<dbReference type="PROSITE" id="PS00284">
    <property type="entry name" value="SERPIN"/>
    <property type="match status" value="1"/>
</dbReference>